<evidence type="ECO:0000259" key="1">
    <source>
        <dbReference type="Pfam" id="PF10128"/>
    </source>
</evidence>
<name>A0A2U3PHD3_9MYCO</name>
<gene>
    <name evidence="3" type="ORF">MNAB215_5373</name>
</gene>
<sequence>MAATMIVELLDTTTTAVNKKLDALREEAGVVTMGRVGTLIIKTDNDTLLEESIEAANAATHEHPSRVIVVASGSADATESRLDAQIRLGSDAGGGEVVVLRLSGPLADHAESVVTPFLLPDIPVLAWWPCAAPAVPAQDPLGKLAIRRITDATNGEDPPAAIKSRLSGYTAGDTDLAWARITYWRALLVSAVDQKPHEPIESALVSGLQNEPALDVLAGWLASRIDGPVRRVVGELKVELERKSETITLSRPQEGTTATISRTGRPDALVPLARRETRECLAEDMRRLDADAIYFAALEGIDKVQYA</sequence>
<feature type="domain" description="Glucose-6-phosphate dehydrogenase assembly protein OpcA C-terminal" evidence="2">
    <location>
        <begin position="172"/>
        <end position="298"/>
    </location>
</feature>
<evidence type="ECO:0000313" key="4">
    <source>
        <dbReference type="Proteomes" id="UP000240424"/>
    </source>
</evidence>
<evidence type="ECO:0000259" key="2">
    <source>
        <dbReference type="Pfam" id="PF20171"/>
    </source>
</evidence>
<dbReference type="PANTHER" id="PTHR38658">
    <property type="entry name" value="OXPP CYCLE PROTEIN OPCA-RELATED"/>
    <property type="match status" value="1"/>
</dbReference>
<dbReference type="InterPro" id="IPR004555">
    <property type="entry name" value="G6PDH_assembly_OpcA"/>
</dbReference>
<organism evidence="3 4">
    <name type="scientific">Mycobacterium numidiamassiliense</name>
    <dbReference type="NCBI Taxonomy" id="1841861"/>
    <lineage>
        <taxon>Bacteria</taxon>
        <taxon>Bacillati</taxon>
        <taxon>Actinomycetota</taxon>
        <taxon>Actinomycetes</taxon>
        <taxon>Mycobacteriales</taxon>
        <taxon>Mycobacteriaceae</taxon>
        <taxon>Mycobacterium</taxon>
    </lineage>
</organism>
<protein>
    <submittedName>
        <fullName evidence="3">Glucose-6-phosphate dehydrogenase assembly protein OpcA, contains a peptidoglycan-binding domain</fullName>
    </submittedName>
</protein>
<dbReference type="Pfam" id="PF20171">
    <property type="entry name" value="OpcA_G6PD_C"/>
    <property type="match status" value="1"/>
</dbReference>
<dbReference type="AlphaFoldDB" id="A0A2U3PHD3"/>
<dbReference type="Pfam" id="PF10128">
    <property type="entry name" value="OpcA_G6PD_assem"/>
    <property type="match status" value="1"/>
</dbReference>
<dbReference type="EMBL" id="FUEZ01000004">
    <property type="protein sequence ID" value="SPM43151.1"/>
    <property type="molecule type" value="Genomic_DNA"/>
</dbReference>
<dbReference type="PANTHER" id="PTHR38658:SF1">
    <property type="entry name" value="OXPP CYCLE PROTEIN OPCA-RELATED"/>
    <property type="match status" value="1"/>
</dbReference>
<dbReference type="InterPro" id="IPR046801">
    <property type="entry name" value="OpcA_G6PD_N"/>
</dbReference>
<dbReference type="STRING" id="1841861.GCA_900157365_03693"/>
<dbReference type="InterPro" id="IPR046802">
    <property type="entry name" value="OpcA_G6PD_C"/>
</dbReference>
<feature type="domain" description="Glucose-6-phosphate dehydrogenase assembly protein OpcA N-terminal" evidence="1">
    <location>
        <begin position="56"/>
        <end position="165"/>
    </location>
</feature>
<dbReference type="Proteomes" id="UP000240424">
    <property type="component" value="Unassembled WGS sequence"/>
</dbReference>
<proteinExistence type="predicted"/>
<dbReference type="NCBIfam" id="TIGR00534">
    <property type="entry name" value="OpcA"/>
    <property type="match status" value="1"/>
</dbReference>
<keyword evidence="4" id="KW-1185">Reference proteome</keyword>
<accession>A0A2U3PHD3</accession>
<reference evidence="3 4" key="1">
    <citation type="submission" date="2017-01" db="EMBL/GenBank/DDBJ databases">
        <authorList>
            <consortium name="Urmite Genomes"/>
        </authorList>
    </citation>
    <scope>NUCLEOTIDE SEQUENCE [LARGE SCALE GENOMIC DNA]</scope>
    <source>
        <strain evidence="3 4">AB215</strain>
    </source>
</reference>
<evidence type="ECO:0000313" key="3">
    <source>
        <dbReference type="EMBL" id="SPM43151.1"/>
    </source>
</evidence>